<gene>
    <name evidence="3" type="ORF">Micbo1qcDRAFT_215289</name>
</gene>
<organism evidence="3 4">
    <name type="scientific">Microdochium bolleyi</name>
    <dbReference type="NCBI Taxonomy" id="196109"/>
    <lineage>
        <taxon>Eukaryota</taxon>
        <taxon>Fungi</taxon>
        <taxon>Dikarya</taxon>
        <taxon>Ascomycota</taxon>
        <taxon>Pezizomycotina</taxon>
        <taxon>Sordariomycetes</taxon>
        <taxon>Xylariomycetidae</taxon>
        <taxon>Xylariales</taxon>
        <taxon>Microdochiaceae</taxon>
        <taxon>Microdochium</taxon>
    </lineage>
</organism>
<dbReference type="Proteomes" id="UP000070501">
    <property type="component" value="Unassembled WGS sequence"/>
</dbReference>
<dbReference type="EMBL" id="KQ964260">
    <property type="protein sequence ID" value="KXJ87961.1"/>
    <property type="molecule type" value="Genomic_DNA"/>
</dbReference>
<keyword evidence="2" id="KW-0732">Signal</keyword>
<proteinExistence type="predicted"/>
<keyword evidence="1" id="KW-0812">Transmembrane</keyword>
<evidence type="ECO:0000313" key="3">
    <source>
        <dbReference type="EMBL" id="KXJ87961.1"/>
    </source>
</evidence>
<dbReference type="OrthoDB" id="10426531at2759"/>
<feature type="transmembrane region" description="Helical" evidence="1">
    <location>
        <begin position="279"/>
        <end position="300"/>
    </location>
</feature>
<accession>A0A136ISS3</accession>
<evidence type="ECO:0000313" key="4">
    <source>
        <dbReference type="Proteomes" id="UP000070501"/>
    </source>
</evidence>
<feature type="signal peptide" evidence="2">
    <location>
        <begin position="1"/>
        <end position="29"/>
    </location>
</feature>
<keyword evidence="4" id="KW-1185">Reference proteome</keyword>
<name>A0A136ISS3_9PEZI</name>
<evidence type="ECO:0000256" key="1">
    <source>
        <dbReference type="SAM" id="Phobius"/>
    </source>
</evidence>
<reference evidence="4" key="1">
    <citation type="submission" date="2016-02" db="EMBL/GenBank/DDBJ databases">
        <title>Draft genome sequence of Microdochium bolleyi, a fungal endophyte of beachgrass.</title>
        <authorList>
            <consortium name="DOE Joint Genome Institute"/>
            <person name="David A.S."/>
            <person name="May G."/>
            <person name="Haridas S."/>
            <person name="Lim J."/>
            <person name="Wang M."/>
            <person name="Labutti K."/>
            <person name="Lipzen A."/>
            <person name="Barry K."/>
            <person name="Grigoriev I.V."/>
        </authorList>
    </citation>
    <scope>NUCLEOTIDE SEQUENCE [LARGE SCALE GENOMIC DNA]</scope>
    <source>
        <strain evidence="4">J235TASD1</strain>
    </source>
</reference>
<dbReference type="AlphaFoldDB" id="A0A136ISS3"/>
<dbReference type="InParanoid" id="A0A136ISS3"/>
<evidence type="ECO:0000256" key="2">
    <source>
        <dbReference type="SAM" id="SignalP"/>
    </source>
</evidence>
<protein>
    <submittedName>
        <fullName evidence="3">Uncharacterized protein</fullName>
    </submittedName>
</protein>
<keyword evidence="1" id="KW-0472">Membrane</keyword>
<sequence length="301" mass="32232">MCSTSRHYRPSSWALLSVTLLGLSAPVVASASPRASNATTNDYVLPNPNPDANGSVLFSGFDLSRPYPGSADSWAMNLNFTRNVASPSHPEGNVTRITAQMGPRAQRGGWANPFEGGTDEAIGSWRVTVLTFALDEMRRVPDKNSLGDGACPTSVLSEQCKADIRAGIVSDPRVMSGEGGPRGNLYDSCEGYRTVAGHGLAMNENFTRTATSLWEVSMAKMDAYNLYGVRTFPFVIVWGHSNTTAKGTRLPDDHVDFVCLKVENNRPPAAMPTGGSKRLVAKIGAGWCFAGLAVVMGMYAF</sequence>
<keyword evidence="1" id="KW-1133">Transmembrane helix</keyword>
<feature type="chain" id="PRO_5007293061" evidence="2">
    <location>
        <begin position="30"/>
        <end position="301"/>
    </location>
</feature>